<dbReference type="InterPro" id="IPR002052">
    <property type="entry name" value="DNA_methylase_N6_adenine_CS"/>
</dbReference>
<dbReference type="PANTHER" id="PTHR43542:SF1">
    <property type="entry name" value="METHYLTRANSFERASE"/>
    <property type="match status" value="1"/>
</dbReference>
<keyword evidence="1 4" id="KW-0489">Methyltransferase</keyword>
<dbReference type="CDD" id="cd02440">
    <property type="entry name" value="AdoMet_MTases"/>
    <property type="match status" value="1"/>
</dbReference>
<dbReference type="Gene3D" id="3.40.50.150">
    <property type="entry name" value="Vaccinia Virus protein VP39"/>
    <property type="match status" value="1"/>
</dbReference>
<dbReference type="Proteomes" id="UP000220102">
    <property type="component" value="Unassembled WGS sequence"/>
</dbReference>
<evidence type="ECO:0000256" key="1">
    <source>
        <dbReference type="ARBA" id="ARBA00022603"/>
    </source>
</evidence>
<dbReference type="PANTHER" id="PTHR43542">
    <property type="entry name" value="METHYLTRANSFERASE"/>
    <property type="match status" value="1"/>
</dbReference>
<feature type="region of interest" description="Disordered" evidence="3">
    <location>
        <begin position="177"/>
        <end position="243"/>
    </location>
</feature>
<dbReference type="Pfam" id="PF03602">
    <property type="entry name" value="Cons_hypoth95"/>
    <property type="match status" value="1"/>
</dbReference>
<sequence>MRIIAGRFRGHTIESPPGHLTRPSTARTRESLFALIDSRIYLDGAEVLDLFAGTGALGLEAISRGASLVTFVEQDAEVLEYARRNAQELGVEDQCIFINGDALTYLRRYNGPELDLILADPPYDLDGLRDIPDLAIPHLQTDGVLTLEHSSHDWFDEHPNQMTSRKYGRTIVTIFRPPLPPEDEESEAEGEALDGESEETDDLIADVLGASFDEDEAPAAPSPEEAQDLDDDANVRTDGSDAS</sequence>
<proteinExistence type="predicted"/>
<name>A0A2A8D171_9BACT</name>
<dbReference type="PROSITE" id="PS00092">
    <property type="entry name" value="N6_MTASE"/>
    <property type="match status" value="1"/>
</dbReference>
<dbReference type="InterPro" id="IPR004398">
    <property type="entry name" value="RNA_MeTrfase_RsmD"/>
</dbReference>
<accession>A0A2A8D171</accession>
<dbReference type="GO" id="GO:0008168">
    <property type="term" value="F:methyltransferase activity"/>
    <property type="evidence" value="ECO:0007669"/>
    <property type="project" value="UniProtKB-KW"/>
</dbReference>
<dbReference type="InterPro" id="IPR029063">
    <property type="entry name" value="SAM-dependent_MTases_sf"/>
</dbReference>
<evidence type="ECO:0000256" key="2">
    <source>
        <dbReference type="ARBA" id="ARBA00022679"/>
    </source>
</evidence>
<dbReference type="EMBL" id="PDEQ01000002">
    <property type="protein sequence ID" value="PEN14666.1"/>
    <property type="molecule type" value="Genomic_DNA"/>
</dbReference>
<dbReference type="SUPFAM" id="SSF53335">
    <property type="entry name" value="S-adenosyl-L-methionine-dependent methyltransferases"/>
    <property type="match status" value="1"/>
</dbReference>
<keyword evidence="5" id="KW-1185">Reference proteome</keyword>
<comment type="caution">
    <text evidence="4">The sequence shown here is derived from an EMBL/GenBank/DDBJ whole genome shotgun (WGS) entry which is preliminary data.</text>
</comment>
<dbReference type="OrthoDB" id="9803017at2"/>
<gene>
    <name evidence="4" type="ORF">CRI94_04950</name>
</gene>
<feature type="compositionally biased region" description="Acidic residues" evidence="3">
    <location>
        <begin position="181"/>
        <end position="204"/>
    </location>
</feature>
<keyword evidence="2 4" id="KW-0808">Transferase</keyword>
<feature type="compositionally biased region" description="Basic and acidic residues" evidence="3">
    <location>
        <begin position="233"/>
        <end position="243"/>
    </location>
</feature>
<dbReference type="AlphaFoldDB" id="A0A2A8D171"/>
<dbReference type="GO" id="GO:0031167">
    <property type="term" value="P:rRNA methylation"/>
    <property type="evidence" value="ECO:0007669"/>
    <property type="project" value="InterPro"/>
</dbReference>
<evidence type="ECO:0000313" key="4">
    <source>
        <dbReference type="EMBL" id="PEN14666.1"/>
    </source>
</evidence>
<evidence type="ECO:0000313" key="5">
    <source>
        <dbReference type="Proteomes" id="UP000220102"/>
    </source>
</evidence>
<dbReference type="GO" id="GO:0003676">
    <property type="term" value="F:nucleic acid binding"/>
    <property type="evidence" value="ECO:0007669"/>
    <property type="project" value="InterPro"/>
</dbReference>
<dbReference type="RefSeq" id="WP_098074836.1">
    <property type="nucleotide sequence ID" value="NZ_PDEQ01000002.1"/>
</dbReference>
<organism evidence="4 5">
    <name type="scientific">Longibacter salinarum</name>
    <dbReference type="NCBI Taxonomy" id="1850348"/>
    <lineage>
        <taxon>Bacteria</taxon>
        <taxon>Pseudomonadati</taxon>
        <taxon>Rhodothermota</taxon>
        <taxon>Rhodothermia</taxon>
        <taxon>Rhodothermales</taxon>
        <taxon>Salisaetaceae</taxon>
        <taxon>Longibacter</taxon>
    </lineage>
</organism>
<protein>
    <submittedName>
        <fullName evidence="4">16S rRNA (Guanine(966)-N(2))-methyltransferase RsmD</fullName>
    </submittedName>
</protein>
<evidence type="ECO:0000256" key="3">
    <source>
        <dbReference type="SAM" id="MobiDB-lite"/>
    </source>
</evidence>
<reference evidence="4 5" key="1">
    <citation type="submission" date="2017-10" db="EMBL/GenBank/DDBJ databases">
        <title>Draft genome of Longibacter Salinarum.</title>
        <authorList>
            <person name="Goh K.M."/>
            <person name="Shamsir M.S."/>
            <person name="Lim S.W."/>
        </authorList>
    </citation>
    <scope>NUCLEOTIDE SEQUENCE [LARGE SCALE GENOMIC DNA]</scope>
    <source>
        <strain evidence="4 5">KCTC 52045</strain>
    </source>
</reference>